<evidence type="ECO:0000313" key="3">
    <source>
        <dbReference type="Proteomes" id="UP001274896"/>
    </source>
</evidence>
<reference evidence="2" key="1">
    <citation type="submission" date="2023-06" db="EMBL/GenBank/DDBJ databases">
        <title>Male Hemibagrus guttatus genome.</title>
        <authorList>
            <person name="Bian C."/>
        </authorList>
    </citation>
    <scope>NUCLEOTIDE SEQUENCE</scope>
    <source>
        <strain evidence="2">Male_cb2023</strain>
        <tissue evidence="2">Muscle</tissue>
    </source>
</reference>
<evidence type="ECO:0000256" key="1">
    <source>
        <dbReference type="SAM" id="MobiDB-lite"/>
    </source>
</evidence>
<feature type="region of interest" description="Disordered" evidence="1">
    <location>
        <begin position="21"/>
        <end position="40"/>
    </location>
</feature>
<organism evidence="2 3">
    <name type="scientific">Hemibagrus guttatus</name>
    <dbReference type="NCBI Taxonomy" id="175788"/>
    <lineage>
        <taxon>Eukaryota</taxon>
        <taxon>Metazoa</taxon>
        <taxon>Chordata</taxon>
        <taxon>Craniata</taxon>
        <taxon>Vertebrata</taxon>
        <taxon>Euteleostomi</taxon>
        <taxon>Actinopterygii</taxon>
        <taxon>Neopterygii</taxon>
        <taxon>Teleostei</taxon>
        <taxon>Ostariophysi</taxon>
        <taxon>Siluriformes</taxon>
        <taxon>Bagridae</taxon>
        <taxon>Hemibagrus</taxon>
    </lineage>
</organism>
<evidence type="ECO:0000313" key="2">
    <source>
        <dbReference type="EMBL" id="KAK3518039.1"/>
    </source>
</evidence>
<name>A0AAE0QB73_9TELE</name>
<proteinExistence type="predicted"/>
<dbReference type="AlphaFoldDB" id="A0AAE0QB73"/>
<dbReference type="EMBL" id="JAUCMX010000018">
    <property type="protein sequence ID" value="KAK3518039.1"/>
    <property type="molecule type" value="Genomic_DNA"/>
</dbReference>
<gene>
    <name evidence="2" type="ORF">QTP70_033195</name>
</gene>
<comment type="caution">
    <text evidence="2">The sequence shown here is derived from an EMBL/GenBank/DDBJ whole genome shotgun (WGS) entry which is preliminary data.</text>
</comment>
<sequence length="85" mass="9699">MDNLEMPINLHCMSLDRWREPEYPEETPEAQGEHANSTHTAEVGIEPPTLEVFIPTEQKPHLSLLKAKISVHIRITYIAKYGGFT</sequence>
<feature type="non-terminal residue" evidence="2">
    <location>
        <position position="85"/>
    </location>
</feature>
<dbReference type="Proteomes" id="UP001274896">
    <property type="component" value="Unassembled WGS sequence"/>
</dbReference>
<accession>A0AAE0QB73</accession>
<protein>
    <submittedName>
        <fullName evidence="2">Uncharacterized protein</fullName>
    </submittedName>
</protein>
<keyword evidence="3" id="KW-1185">Reference proteome</keyword>